<reference evidence="2" key="1">
    <citation type="submission" date="2017-09" db="EMBL/GenBank/DDBJ databases">
        <title>Depth-based differentiation of microbial function through sediment-hosted aquifers and enrichment of novel symbionts in the deep terrestrial subsurface.</title>
        <authorList>
            <person name="Probst A.J."/>
            <person name="Ladd B."/>
            <person name="Jarett J.K."/>
            <person name="Geller-Mcgrath D.E."/>
            <person name="Sieber C.M.K."/>
            <person name="Emerson J.B."/>
            <person name="Anantharaman K."/>
            <person name="Thomas B.C."/>
            <person name="Malmstrom R."/>
            <person name="Stieglmeier M."/>
            <person name="Klingl A."/>
            <person name="Woyke T."/>
            <person name="Ryan C.M."/>
            <person name="Banfield J.F."/>
        </authorList>
    </citation>
    <scope>NUCLEOTIDE SEQUENCE [LARGE SCALE GENOMIC DNA]</scope>
</reference>
<evidence type="ECO:0000313" key="2">
    <source>
        <dbReference type="Proteomes" id="UP000230025"/>
    </source>
</evidence>
<sequence>MATIKNYIKQYLKWREEQKEKELAEREARVSWYKAKMGSPEKIKNFTEKDLHELIEKLWALEFWRNKAYKVNKLITDNGLNKLKTAFINLLYSEQPIAKKWDDFRKSIKG</sequence>
<dbReference type="AlphaFoldDB" id="A0A2M7GXF8"/>
<gene>
    <name evidence="1" type="ORF">COW28_06135</name>
</gene>
<comment type="caution">
    <text evidence="1">The sequence shown here is derived from an EMBL/GenBank/DDBJ whole genome shotgun (WGS) entry which is preliminary data.</text>
</comment>
<organism evidence="1 2">
    <name type="scientific">bacterium (Candidatus Ratteibacteria) CG15_BIG_FIL_POST_REV_8_21_14_020_41_12</name>
    <dbReference type="NCBI Taxonomy" id="2014291"/>
    <lineage>
        <taxon>Bacteria</taxon>
        <taxon>Candidatus Ratteibacteria</taxon>
    </lineage>
</organism>
<dbReference type="EMBL" id="PFFY01000284">
    <property type="protein sequence ID" value="PIW32369.1"/>
    <property type="molecule type" value="Genomic_DNA"/>
</dbReference>
<dbReference type="Proteomes" id="UP000230025">
    <property type="component" value="Unassembled WGS sequence"/>
</dbReference>
<accession>A0A2M7GXF8</accession>
<name>A0A2M7GXF8_9BACT</name>
<proteinExistence type="predicted"/>
<protein>
    <submittedName>
        <fullName evidence="1">Uncharacterized protein</fullName>
    </submittedName>
</protein>
<evidence type="ECO:0000313" key="1">
    <source>
        <dbReference type="EMBL" id="PIW32369.1"/>
    </source>
</evidence>
<feature type="non-terminal residue" evidence="1">
    <location>
        <position position="110"/>
    </location>
</feature>